<dbReference type="Proteomes" id="UP000006072">
    <property type="component" value="Unassembled WGS sequence"/>
</dbReference>
<evidence type="ECO:0000313" key="2">
    <source>
        <dbReference type="EMBL" id="EJZ09440.1"/>
    </source>
</evidence>
<dbReference type="RefSeq" id="WP_003932948.1">
    <property type="nucleotide sequence ID" value="NZ_JH814697.1"/>
</dbReference>
<sequence>MRVTLVRGRLRDVDVSPSSVSRVRGGRVLLVVVGVDSVTVVVSGLMSVVIGGLVLVTVDEVVAVPDEVVAVPDFFVVLVVEAGGT</sequence>
<proteinExistence type="predicted"/>
<feature type="transmembrane region" description="Helical" evidence="1">
    <location>
        <begin position="28"/>
        <end position="56"/>
    </location>
</feature>
<keyword evidence="1" id="KW-1133">Transmembrane helix</keyword>
<protein>
    <submittedName>
        <fullName evidence="2">Uncharacterized protein</fullName>
    </submittedName>
</protein>
<reference evidence="2 3" key="1">
    <citation type="journal article" date="2012" name="J. Bacteriol.">
        <title>Complete Genome Sequence of Mycobacterium vaccae Type Strain ATCC 25954.</title>
        <authorList>
            <person name="Ho Y.S."/>
            <person name="Adroub S.A."/>
            <person name="Abadi M."/>
            <person name="Al Alwan B."/>
            <person name="Alkhateeb R."/>
            <person name="Gao G."/>
            <person name="Ragab A."/>
            <person name="Ali S."/>
            <person name="van Soolingen D."/>
            <person name="Bitter W."/>
            <person name="Pain A."/>
            <person name="Abdallah A.M."/>
        </authorList>
    </citation>
    <scope>NUCLEOTIDE SEQUENCE [LARGE SCALE GENOMIC DNA]</scope>
    <source>
        <strain evidence="2 3">ATCC 25954</strain>
    </source>
</reference>
<evidence type="ECO:0000256" key="1">
    <source>
        <dbReference type="SAM" id="Phobius"/>
    </source>
</evidence>
<dbReference type="HOGENOM" id="CLU_2509183_0_0_11"/>
<dbReference type="AlphaFoldDB" id="K0UWR8"/>
<gene>
    <name evidence="2" type="ORF">MVAC_12241</name>
</gene>
<evidence type="ECO:0000313" key="3">
    <source>
        <dbReference type="Proteomes" id="UP000006072"/>
    </source>
</evidence>
<accession>K0UWR8</accession>
<dbReference type="EMBL" id="ALQA01000022">
    <property type="protein sequence ID" value="EJZ09440.1"/>
    <property type="molecule type" value="Genomic_DNA"/>
</dbReference>
<dbReference type="PATRIC" id="fig|1194972.3.peg.2448"/>
<organism evidence="2 3">
    <name type="scientific">Mycolicibacterium vaccae ATCC 25954</name>
    <dbReference type="NCBI Taxonomy" id="1194972"/>
    <lineage>
        <taxon>Bacteria</taxon>
        <taxon>Bacillati</taxon>
        <taxon>Actinomycetota</taxon>
        <taxon>Actinomycetes</taxon>
        <taxon>Mycobacteriales</taxon>
        <taxon>Mycobacteriaceae</taxon>
        <taxon>Mycolicibacterium</taxon>
    </lineage>
</organism>
<keyword evidence="3" id="KW-1185">Reference proteome</keyword>
<comment type="caution">
    <text evidence="2">The sequence shown here is derived from an EMBL/GenBank/DDBJ whole genome shotgun (WGS) entry which is preliminary data.</text>
</comment>
<keyword evidence="1" id="KW-0812">Transmembrane</keyword>
<keyword evidence="1" id="KW-0472">Membrane</keyword>
<name>K0UWR8_MYCVA</name>